<proteinExistence type="inferred from homology"/>
<evidence type="ECO:0000256" key="1">
    <source>
        <dbReference type="ARBA" id="ARBA00022722"/>
    </source>
</evidence>
<dbReference type="InterPro" id="IPR002711">
    <property type="entry name" value="HNH"/>
</dbReference>
<organism evidence="6 7">
    <name type="scientific">Companilactobacillus mishanensis</name>
    <dbReference type="NCBI Taxonomy" id="2486008"/>
    <lineage>
        <taxon>Bacteria</taxon>
        <taxon>Bacillati</taxon>
        <taxon>Bacillota</taxon>
        <taxon>Bacilli</taxon>
        <taxon>Lactobacillales</taxon>
        <taxon>Lactobacillaceae</taxon>
        <taxon>Companilactobacillus</taxon>
    </lineage>
</organism>
<accession>A0A5P0ZGI4</accession>
<dbReference type="InterPro" id="IPR027417">
    <property type="entry name" value="P-loop_NTPase"/>
</dbReference>
<dbReference type="Proteomes" id="UP000380386">
    <property type="component" value="Unassembled WGS sequence"/>
</dbReference>
<dbReference type="PANTHER" id="PTHR41286:SF1">
    <property type="entry name" value="HNH NUCLEASE YAJD-RELATED"/>
    <property type="match status" value="1"/>
</dbReference>
<dbReference type="PANTHER" id="PTHR41286">
    <property type="entry name" value="HNH NUCLEASE YAJD-RELATED"/>
    <property type="match status" value="1"/>
</dbReference>
<dbReference type="GO" id="GO:0004519">
    <property type="term" value="F:endonuclease activity"/>
    <property type="evidence" value="ECO:0007669"/>
    <property type="project" value="UniProtKB-KW"/>
</dbReference>
<keyword evidence="6" id="KW-0255">Endonuclease</keyword>
<protein>
    <recommendedName>
        <fullName evidence="4">Putative HNH nuclease YajD</fullName>
    </recommendedName>
</protein>
<dbReference type="SMART" id="SM00507">
    <property type="entry name" value="HNHc"/>
    <property type="match status" value="1"/>
</dbReference>
<dbReference type="GO" id="GO:0008270">
    <property type="term" value="F:zinc ion binding"/>
    <property type="evidence" value="ECO:0007669"/>
    <property type="project" value="InterPro"/>
</dbReference>
<dbReference type="Gene3D" id="3.40.50.300">
    <property type="entry name" value="P-loop containing nucleotide triphosphate hydrolases"/>
    <property type="match status" value="1"/>
</dbReference>
<dbReference type="Pfam" id="PF01844">
    <property type="entry name" value="HNH"/>
    <property type="match status" value="1"/>
</dbReference>
<dbReference type="CDD" id="cd00085">
    <property type="entry name" value="HNHc"/>
    <property type="match status" value="1"/>
</dbReference>
<evidence type="ECO:0000256" key="4">
    <source>
        <dbReference type="ARBA" id="ARBA00040194"/>
    </source>
</evidence>
<evidence type="ECO:0000259" key="5">
    <source>
        <dbReference type="SMART" id="SM00507"/>
    </source>
</evidence>
<dbReference type="AlphaFoldDB" id="A0A5P0ZGI4"/>
<evidence type="ECO:0000256" key="3">
    <source>
        <dbReference type="ARBA" id="ARBA00038412"/>
    </source>
</evidence>
<comment type="similarity">
    <text evidence="3">Belongs to the HNH nuclease family.</text>
</comment>
<evidence type="ECO:0000256" key="2">
    <source>
        <dbReference type="ARBA" id="ARBA00022801"/>
    </source>
</evidence>
<dbReference type="SUPFAM" id="SSF52540">
    <property type="entry name" value="P-loop containing nucleoside triphosphate hydrolases"/>
    <property type="match status" value="1"/>
</dbReference>
<gene>
    <name evidence="6" type="ORF">FHL02_03905</name>
</gene>
<dbReference type="GO" id="GO:0003676">
    <property type="term" value="F:nucleic acid binding"/>
    <property type="evidence" value="ECO:0007669"/>
    <property type="project" value="InterPro"/>
</dbReference>
<dbReference type="EMBL" id="VDFM01000003">
    <property type="protein sequence ID" value="MQS52161.1"/>
    <property type="molecule type" value="Genomic_DNA"/>
</dbReference>
<evidence type="ECO:0000313" key="6">
    <source>
        <dbReference type="EMBL" id="MQS52161.1"/>
    </source>
</evidence>
<keyword evidence="1" id="KW-0540">Nuclease</keyword>
<feature type="domain" description="HNH nuclease" evidence="5">
    <location>
        <begin position="53"/>
        <end position="104"/>
    </location>
</feature>
<dbReference type="Gene3D" id="1.10.30.50">
    <property type="match status" value="1"/>
</dbReference>
<name>A0A5P0ZGI4_9LACO</name>
<dbReference type="InterPro" id="IPR003615">
    <property type="entry name" value="HNH_nuc"/>
</dbReference>
<sequence>MSVPKKLVFKNGRRQLVDFNEVSRSDYDRAYNKRRQVEKPDYLKFYHGSQWQSIRKQVMTRDYNLCVRCGTKGYLVDHVIPSEDDWNNRLDIDNLETLCKSCHLLKTRSEWLKKHKGVNRAMKIHVLSGYPASGKSSYVASHVGEHDLVFDYDLIMSSLDGNMIKIMNSKHDSTSDDSASIQQSIHSSNIDLHEYVELIYEMLLRKLRSEFTFDNVWIIRTFPDERLENLLVTMNYDVEYLRLDTTRSDCMTRLTHMHRDTSHARVVMDKIDRLDVENKFNKYKLIKTKK</sequence>
<keyword evidence="2" id="KW-0378">Hydrolase</keyword>
<comment type="caution">
    <text evidence="6">The sequence shown here is derived from an EMBL/GenBank/DDBJ whole genome shotgun (WGS) entry which is preliminary data.</text>
</comment>
<dbReference type="GO" id="GO:0016787">
    <property type="term" value="F:hydrolase activity"/>
    <property type="evidence" value="ECO:0007669"/>
    <property type="project" value="UniProtKB-KW"/>
</dbReference>
<reference evidence="6 7" key="1">
    <citation type="journal article" date="2019" name="Syst. Appl. Microbiol.">
        <title>Polyphasic characterization of two novel Lactobacillus spp. isolated from blown salami packages: Description of Lactobacillus halodurans sp. nov. and Lactobacillus salsicarnum sp. nov.</title>
        <authorList>
            <person name="Schuster J.A."/>
            <person name="Klingl A."/>
            <person name="Vogel R.F."/>
            <person name="Ehrmann M.A."/>
        </authorList>
    </citation>
    <scope>NUCLEOTIDE SEQUENCE [LARGE SCALE GENOMIC DNA]</scope>
    <source>
        <strain evidence="6 7">TMW 1.2118</strain>
    </source>
</reference>
<evidence type="ECO:0000313" key="7">
    <source>
        <dbReference type="Proteomes" id="UP000380386"/>
    </source>
</evidence>
<dbReference type="GO" id="GO:0005829">
    <property type="term" value="C:cytosol"/>
    <property type="evidence" value="ECO:0007669"/>
    <property type="project" value="TreeGrafter"/>
</dbReference>